<name>A0A840LEA5_9BURK</name>
<organism evidence="1 2">
    <name type="scientific">Roseateles oligotrophus</name>
    <dbReference type="NCBI Taxonomy" id="1769250"/>
    <lineage>
        <taxon>Bacteria</taxon>
        <taxon>Pseudomonadati</taxon>
        <taxon>Pseudomonadota</taxon>
        <taxon>Betaproteobacteria</taxon>
        <taxon>Burkholderiales</taxon>
        <taxon>Sphaerotilaceae</taxon>
        <taxon>Roseateles</taxon>
    </lineage>
</organism>
<dbReference type="AlphaFoldDB" id="A0A840LEA5"/>
<proteinExistence type="predicted"/>
<protein>
    <submittedName>
        <fullName evidence="1">Uncharacterized protein</fullName>
    </submittedName>
</protein>
<dbReference type="RefSeq" id="WP_184302303.1">
    <property type="nucleotide sequence ID" value="NZ_JACHLP010000007.1"/>
</dbReference>
<accession>A0A840LEA5</accession>
<evidence type="ECO:0000313" key="2">
    <source>
        <dbReference type="Proteomes" id="UP000562027"/>
    </source>
</evidence>
<comment type="caution">
    <text evidence="1">The sequence shown here is derived from an EMBL/GenBank/DDBJ whole genome shotgun (WGS) entry which is preliminary data.</text>
</comment>
<evidence type="ECO:0000313" key="1">
    <source>
        <dbReference type="EMBL" id="MBB4844993.1"/>
    </source>
</evidence>
<reference evidence="1 2" key="1">
    <citation type="submission" date="2020-08" db="EMBL/GenBank/DDBJ databases">
        <title>Functional genomics of gut bacteria from endangered species of beetles.</title>
        <authorList>
            <person name="Carlos-Shanley C."/>
        </authorList>
    </citation>
    <scope>NUCLEOTIDE SEQUENCE [LARGE SCALE GENOMIC DNA]</scope>
    <source>
        <strain evidence="1 2">S00239</strain>
    </source>
</reference>
<gene>
    <name evidence="1" type="ORF">HNP55_003539</name>
</gene>
<keyword evidence="2" id="KW-1185">Reference proteome</keyword>
<sequence length="181" mass="17848">MPLSTHSITRIARTPISACRFVDVTSAHTASAAAAIGISEQAAGAGEAFTVVTYYSAPVETAEALAVGDLVKPAADGSGRAVKGAAGDCCGRVMEAATAGKLAEIRFLDIPASAASGGGNGSAGLSSATYDASNRVTSYATDGVTYTVTYPPGKIQVTASTGGTQTINLDSNGRIASVVAG</sequence>
<dbReference type="Proteomes" id="UP000562027">
    <property type="component" value="Unassembled WGS sequence"/>
</dbReference>
<dbReference type="EMBL" id="JACHLP010000007">
    <property type="protein sequence ID" value="MBB4844993.1"/>
    <property type="molecule type" value="Genomic_DNA"/>
</dbReference>